<accession>A0A0F8W5Q2</accession>
<evidence type="ECO:0000313" key="1">
    <source>
        <dbReference type="EMBL" id="KKK51868.1"/>
    </source>
</evidence>
<gene>
    <name evidence="1" type="ORF">LCGC14_3110660</name>
</gene>
<comment type="caution">
    <text evidence="1">The sequence shown here is derived from an EMBL/GenBank/DDBJ whole genome shotgun (WGS) entry which is preliminary data.</text>
</comment>
<organism evidence="1">
    <name type="scientific">marine sediment metagenome</name>
    <dbReference type="NCBI Taxonomy" id="412755"/>
    <lineage>
        <taxon>unclassified sequences</taxon>
        <taxon>metagenomes</taxon>
        <taxon>ecological metagenomes</taxon>
    </lineage>
</organism>
<sequence>MVWLILILLIFMIILVDMGVNENSDRLDALECAVLEDLKCHK</sequence>
<dbReference type="EMBL" id="LAZR01067294">
    <property type="protein sequence ID" value="KKK51868.1"/>
    <property type="molecule type" value="Genomic_DNA"/>
</dbReference>
<proteinExistence type="predicted"/>
<dbReference type="AlphaFoldDB" id="A0A0F8W5Q2"/>
<protein>
    <submittedName>
        <fullName evidence="1">Uncharacterized protein</fullName>
    </submittedName>
</protein>
<reference evidence="1" key="1">
    <citation type="journal article" date="2015" name="Nature">
        <title>Complex archaea that bridge the gap between prokaryotes and eukaryotes.</title>
        <authorList>
            <person name="Spang A."/>
            <person name="Saw J.H."/>
            <person name="Jorgensen S.L."/>
            <person name="Zaremba-Niedzwiedzka K."/>
            <person name="Martijn J."/>
            <person name="Lind A.E."/>
            <person name="van Eijk R."/>
            <person name="Schleper C."/>
            <person name="Guy L."/>
            <person name="Ettema T.J."/>
        </authorList>
    </citation>
    <scope>NUCLEOTIDE SEQUENCE</scope>
</reference>
<name>A0A0F8W5Q2_9ZZZZ</name>